<dbReference type="InterPro" id="IPR000436">
    <property type="entry name" value="Sushi_SCR_CCP_dom"/>
</dbReference>
<dbReference type="CDD" id="cd00033">
    <property type="entry name" value="CCP"/>
    <property type="match status" value="1"/>
</dbReference>
<accession>A0A1Y1HKZ2</accession>
<dbReference type="PANTHER" id="PTHR31656">
    <property type="entry name" value="ROOT CAP DOMAIN-CONTAINING PROTEIN"/>
    <property type="match status" value="1"/>
</dbReference>
<evidence type="ECO:0000256" key="1">
    <source>
        <dbReference type="ARBA" id="ARBA00023157"/>
    </source>
</evidence>
<evidence type="ECO:0000313" key="3">
    <source>
        <dbReference type="Proteomes" id="UP000054558"/>
    </source>
</evidence>
<evidence type="ECO:0000313" key="2">
    <source>
        <dbReference type="EMBL" id="GAQ77809.1"/>
    </source>
</evidence>
<dbReference type="Gene3D" id="2.10.70.10">
    <property type="entry name" value="Complement Module, domain 1"/>
    <property type="match status" value="1"/>
</dbReference>
<name>A0A1Y1HKZ2_KLENI</name>
<dbReference type="Proteomes" id="UP000054558">
    <property type="component" value="Unassembled WGS sequence"/>
</dbReference>
<dbReference type="EMBL" id="DF236953">
    <property type="protein sequence ID" value="GAQ77809.1"/>
    <property type="molecule type" value="Genomic_DNA"/>
</dbReference>
<organism evidence="2 3">
    <name type="scientific">Klebsormidium nitens</name>
    <name type="common">Green alga</name>
    <name type="synonym">Ulothrix nitens</name>
    <dbReference type="NCBI Taxonomy" id="105231"/>
    <lineage>
        <taxon>Eukaryota</taxon>
        <taxon>Viridiplantae</taxon>
        <taxon>Streptophyta</taxon>
        <taxon>Klebsormidiophyceae</taxon>
        <taxon>Klebsormidiales</taxon>
        <taxon>Klebsormidiaceae</taxon>
        <taxon>Klebsormidium</taxon>
    </lineage>
</organism>
<evidence type="ECO:0008006" key="4">
    <source>
        <dbReference type="Google" id="ProtNLM"/>
    </source>
</evidence>
<keyword evidence="3" id="KW-1185">Reference proteome</keyword>
<reference evidence="2 3" key="1">
    <citation type="journal article" date="2014" name="Nat. Commun.">
        <title>Klebsormidium flaccidum genome reveals primary factors for plant terrestrial adaptation.</title>
        <authorList>
            <person name="Hori K."/>
            <person name="Maruyama F."/>
            <person name="Fujisawa T."/>
            <person name="Togashi T."/>
            <person name="Yamamoto N."/>
            <person name="Seo M."/>
            <person name="Sato S."/>
            <person name="Yamada T."/>
            <person name="Mori H."/>
            <person name="Tajima N."/>
            <person name="Moriyama T."/>
            <person name="Ikeuchi M."/>
            <person name="Watanabe M."/>
            <person name="Wada H."/>
            <person name="Kobayashi K."/>
            <person name="Saito M."/>
            <person name="Masuda T."/>
            <person name="Sasaki-Sekimoto Y."/>
            <person name="Mashiguchi K."/>
            <person name="Awai K."/>
            <person name="Shimojima M."/>
            <person name="Masuda S."/>
            <person name="Iwai M."/>
            <person name="Nobusawa T."/>
            <person name="Narise T."/>
            <person name="Kondo S."/>
            <person name="Saito H."/>
            <person name="Sato R."/>
            <person name="Murakawa M."/>
            <person name="Ihara Y."/>
            <person name="Oshima-Yamada Y."/>
            <person name="Ohtaka K."/>
            <person name="Satoh M."/>
            <person name="Sonobe K."/>
            <person name="Ishii M."/>
            <person name="Ohtani R."/>
            <person name="Kanamori-Sato M."/>
            <person name="Honoki R."/>
            <person name="Miyazaki D."/>
            <person name="Mochizuki H."/>
            <person name="Umetsu J."/>
            <person name="Higashi K."/>
            <person name="Shibata D."/>
            <person name="Kamiya Y."/>
            <person name="Sato N."/>
            <person name="Nakamura Y."/>
            <person name="Tabata S."/>
            <person name="Ida S."/>
            <person name="Kurokawa K."/>
            <person name="Ohta H."/>
        </authorList>
    </citation>
    <scope>NUCLEOTIDE SEQUENCE [LARGE SCALE GENOMIC DNA]</scope>
    <source>
        <strain evidence="2 3">NIES-2285</strain>
    </source>
</reference>
<protein>
    <recommendedName>
        <fullName evidence="4">Sushi domain-containing protein</fullName>
    </recommendedName>
</protein>
<dbReference type="AlphaFoldDB" id="A0A1Y1HKZ2"/>
<sequence length="584" mass="61904">MGLGRRCSALFNRDNQQVAPPLTCPKAAMKALADQPICTSASHLMQALDGICLEHGSYPSVWMGSQTHTEHLGGNPGCPPITNTGSEHTVFYDGKLDAFRRFFSNGVVATCGADLSIRAVCNPDTSWSPSTIKCEKAPVTGSCPPLTLSGRGANGPFVLYNQDPNSDGRYPANTVATAKCLDGYIDSNAASGFSSGAYCQSDGTWTGSLTTATCKDGCPSAIQVNGNPPGQVCYSGVLGRNNGRYSDRVYARCSINSNDPNGAAVCTPLGTWYPSSITCAASACGANDPHFELTGLAATNDTFTFDFHGQSQMCYCAVTDTRLALNVRMFGLPPGTTILEGRRDDPFFEGTWMDALGILYADVNGTNHNVSVVMDPDLDRAGQPSLSVAFQSQAVAEYKGQSNATWTSSDGATSITRDFRNGSDSVRVVIAGLLDVNIVTSREQELITDPPIHFLNFFINSMAVGPSVHGMYAPGAVEARLAMGTLEGLRHREYVEGADDDYQTSSLTSPDCSFNRFGQASDAGGNVADASAIGDSSLLGSKGAGPQRRLRALDSVRPILPSVRQVRCRRLDDRNAFECAVGEA</sequence>
<dbReference type="OrthoDB" id="2012132at2759"/>
<keyword evidence="1" id="KW-1015">Disulfide bond</keyword>
<proteinExistence type="predicted"/>
<gene>
    <name evidence="2" type="ORF">KFL_000040100</name>
</gene>